<feature type="transmembrane region" description="Helical" evidence="1">
    <location>
        <begin position="332"/>
        <end position="352"/>
    </location>
</feature>
<feature type="transmembrane region" description="Helical" evidence="1">
    <location>
        <begin position="278"/>
        <end position="297"/>
    </location>
</feature>
<feature type="transmembrane region" description="Helical" evidence="1">
    <location>
        <begin position="30"/>
        <end position="51"/>
    </location>
</feature>
<dbReference type="EMBL" id="JABMKT010000022">
    <property type="protein sequence ID" value="NYV28138.1"/>
    <property type="molecule type" value="Genomic_DNA"/>
</dbReference>
<feature type="transmembrane region" description="Helical" evidence="1">
    <location>
        <begin position="161"/>
        <end position="183"/>
    </location>
</feature>
<keyword evidence="3" id="KW-1185">Reference proteome</keyword>
<feature type="transmembrane region" description="Helical" evidence="1">
    <location>
        <begin position="63"/>
        <end position="85"/>
    </location>
</feature>
<feature type="transmembrane region" description="Helical" evidence="1">
    <location>
        <begin position="120"/>
        <end position="141"/>
    </location>
</feature>
<feature type="transmembrane region" description="Helical" evidence="1">
    <location>
        <begin position="248"/>
        <end position="266"/>
    </location>
</feature>
<name>A0A7Z0PF61_9FUSO</name>
<reference evidence="2 3" key="1">
    <citation type="submission" date="2020-05" db="EMBL/GenBank/DDBJ databases">
        <title>Streptobacillus felis strain LHL191014123.</title>
        <authorList>
            <person name="Fawzy A."/>
            <person name="Rau J."/>
            <person name="Risse K."/>
            <person name="Schauerte N."/>
            <person name="Geiger C."/>
            <person name="Blom J."/>
            <person name="Imirzalioglu C."/>
            <person name="Falgenhauer J."/>
            <person name="Bach A."/>
            <person name="Herden C."/>
            <person name="Eisenberg T."/>
        </authorList>
    </citation>
    <scope>NUCLEOTIDE SEQUENCE [LARGE SCALE GENOMIC DNA]</scope>
    <source>
        <strain evidence="2 3">LHL191014123</strain>
    </source>
</reference>
<feature type="transmembrane region" description="Helical" evidence="1">
    <location>
        <begin position="204"/>
        <end position="228"/>
    </location>
</feature>
<gene>
    <name evidence="2" type="ORF">HP397_04835</name>
</gene>
<dbReference type="Proteomes" id="UP000526184">
    <property type="component" value="Unassembled WGS sequence"/>
</dbReference>
<evidence type="ECO:0000313" key="3">
    <source>
        <dbReference type="Proteomes" id="UP000526184"/>
    </source>
</evidence>
<organism evidence="2 3">
    <name type="scientific">Streptobacillus felis</name>
    <dbReference type="NCBI Taxonomy" id="1384509"/>
    <lineage>
        <taxon>Bacteria</taxon>
        <taxon>Fusobacteriati</taxon>
        <taxon>Fusobacteriota</taxon>
        <taxon>Fusobacteriia</taxon>
        <taxon>Fusobacteriales</taxon>
        <taxon>Leptotrichiaceae</taxon>
        <taxon>Streptobacillus</taxon>
    </lineage>
</organism>
<dbReference type="RefSeq" id="WP_067321533.1">
    <property type="nucleotide sequence ID" value="NZ_CBCRWS010000016.1"/>
</dbReference>
<accession>A0A7Z0PF61</accession>
<dbReference type="AlphaFoldDB" id="A0A7Z0PF61"/>
<dbReference type="OrthoDB" id="653763at2"/>
<evidence type="ECO:0000256" key="1">
    <source>
        <dbReference type="SAM" id="Phobius"/>
    </source>
</evidence>
<dbReference type="InterPro" id="IPR008537">
    <property type="entry name" value="DUF819"/>
</dbReference>
<dbReference type="Pfam" id="PF05684">
    <property type="entry name" value="DUF819"/>
    <property type="match status" value="1"/>
</dbReference>
<protein>
    <submittedName>
        <fullName evidence="2">DUF819 family protein</fullName>
    </submittedName>
</protein>
<sequence length="385" mass="41924">MIDKDNVLMLWTIIVSIAAISIYLESKYDFVAKISGAIVALICAMLLSNLNIIPTDSVVYDNVWAYVVPMAIPLLLFKCNISKIWKESGRLLIIFLISSAGTVAGSIIGYVLLNKYIPSLNHIAGTMTGSYIGGGVNFVAVSSSFNIDSKLISSATVSDNLLMVLYFFVLIIIPSIGFFNKYFKRDYNNEFKVEESSLNSLKKPVNLVDIAFSFAFSLLIVTISFNLSSVILSQLGDSNLVKFIGNKYLILTTVSVLFASVFPNFFSNISGSQEIGTFFIYIFFVVIGVPASIMSIIQNSPLLLVYCLIMVLINMIVTFAGAKLLNFSLEEAILVSNANIGGPTTATAMAISKGWTKYVAPVMLVGTLGYIIGTYIGIFIGNILI</sequence>
<keyword evidence="1" id="KW-0472">Membrane</keyword>
<dbReference type="PANTHER" id="PTHR34289">
    <property type="entry name" value="PROTEIN, PUTATIVE (DUF819)-RELATED"/>
    <property type="match status" value="1"/>
</dbReference>
<dbReference type="PANTHER" id="PTHR34289:SF8">
    <property type="entry name" value="DUF819 DOMAIN-CONTAINING PROTEIN"/>
    <property type="match status" value="1"/>
</dbReference>
<keyword evidence="1" id="KW-1133">Transmembrane helix</keyword>
<comment type="caution">
    <text evidence="2">The sequence shown here is derived from an EMBL/GenBank/DDBJ whole genome shotgun (WGS) entry which is preliminary data.</text>
</comment>
<evidence type="ECO:0000313" key="2">
    <source>
        <dbReference type="EMBL" id="NYV28138.1"/>
    </source>
</evidence>
<keyword evidence="1" id="KW-0812">Transmembrane</keyword>
<proteinExistence type="predicted"/>
<feature type="transmembrane region" description="Helical" evidence="1">
    <location>
        <begin position="358"/>
        <end position="384"/>
    </location>
</feature>
<feature type="transmembrane region" description="Helical" evidence="1">
    <location>
        <begin position="303"/>
        <end position="325"/>
    </location>
</feature>
<feature type="transmembrane region" description="Helical" evidence="1">
    <location>
        <begin position="7"/>
        <end position="24"/>
    </location>
</feature>
<feature type="transmembrane region" description="Helical" evidence="1">
    <location>
        <begin position="91"/>
        <end position="113"/>
    </location>
</feature>